<evidence type="ECO:0000313" key="11">
    <source>
        <dbReference type="EMBL" id="QEA39677.1"/>
    </source>
</evidence>
<keyword evidence="6 10" id="KW-0808">Transferase</keyword>
<proteinExistence type="inferred from homology"/>
<dbReference type="AlphaFoldDB" id="A0A5B8SUG8"/>
<reference evidence="11 12" key="1">
    <citation type="submission" date="2019-06" db="EMBL/GenBank/DDBJ databases">
        <title>Genome analyses of bacteria isolated from kimchi.</title>
        <authorList>
            <person name="Lee S."/>
            <person name="Ahn S."/>
            <person name="Roh S."/>
        </authorList>
    </citation>
    <scope>NUCLEOTIDE SEQUENCE [LARGE SCALE GENOMIC DNA]</scope>
    <source>
        <strain evidence="11 12">CBA4606</strain>
    </source>
</reference>
<evidence type="ECO:0000256" key="4">
    <source>
        <dbReference type="ARBA" id="ARBA00020295"/>
    </source>
</evidence>
<keyword evidence="5 10" id="KW-0328">Glycosyltransferase</keyword>
<name>A0A5B8SUG8_9GAMM</name>
<evidence type="ECO:0000256" key="8">
    <source>
        <dbReference type="ARBA" id="ARBA00031423"/>
    </source>
</evidence>
<evidence type="ECO:0000256" key="2">
    <source>
        <dbReference type="ARBA" id="ARBA00005684"/>
    </source>
</evidence>
<dbReference type="Gene3D" id="3.20.20.80">
    <property type="entry name" value="Glycosidases"/>
    <property type="match status" value="1"/>
</dbReference>
<dbReference type="RefSeq" id="WP_147184725.1">
    <property type="nucleotide sequence ID" value="NZ_CP042382.1"/>
</dbReference>
<evidence type="ECO:0000256" key="3">
    <source>
        <dbReference type="ARBA" id="ARBA00012560"/>
    </source>
</evidence>
<protein>
    <recommendedName>
        <fullName evidence="4 10">4-alpha-glucanotransferase</fullName>
        <ecNumber evidence="3 10">2.4.1.25</ecNumber>
    </recommendedName>
    <alternativeName>
        <fullName evidence="8 10">Amylomaltase</fullName>
    </alternativeName>
    <alternativeName>
        <fullName evidence="9 10">Disproportionating enzyme</fullName>
    </alternativeName>
</protein>
<dbReference type="NCBIfam" id="TIGR00217">
    <property type="entry name" value="malQ"/>
    <property type="match status" value="1"/>
</dbReference>
<dbReference type="GO" id="GO:0004134">
    <property type="term" value="F:4-alpha-glucanotransferase activity"/>
    <property type="evidence" value="ECO:0007669"/>
    <property type="project" value="UniProtKB-EC"/>
</dbReference>
<keyword evidence="12" id="KW-1185">Reference proteome</keyword>
<dbReference type="KEGG" id="paur:FGL86_11760"/>
<comment type="catalytic activity">
    <reaction evidence="1 10">
        <text>Transfers a segment of a (1-&gt;4)-alpha-D-glucan to a new position in an acceptor, which may be glucose or a (1-&gt;4)-alpha-D-glucan.</text>
        <dbReference type="EC" id="2.4.1.25"/>
    </reaction>
</comment>
<dbReference type="EC" id="2.4.1.25" evidence="3 10"/>
<dbReference type="PANTHER" id="PTHR32438">
    <property type="entry name" value="4-ALPHA-GLUCANOTRANSFERASE DPE1, CHLOROPLASTIC/AMYLOPLASTIC"/>
    <property type="match status" value="1"/>
</dbReference>
<dbReference type="OrthoDB" id="9763489at2"/>
<organism evidence="11 12">
    <name type="scientific">Pistricoccus aurantiacus</name>
    <dbReference type="NCBI Taxonomy" id="1883414"/>
    <lineage>
        <taxon>Bacteria</taxon>
        <taxon>Pseudomonadati</taxon>
        <taxon>Pseudomonadota</taxon>
        <taxon>Gammaproteobacteria</taxon>
        <taxon>Oceanospirillales</taxon>
        <taxon>Halomonadaceae</taxon>
        <taxon>Pistricoccus</taxon>
    </lineage>
</organism>
<sequence length="714" mass="79961">MKEDESEELSKLAKAAGLLLEWEDSDKRPRHLDPKVQRSLLRCLGFPADTDAERQESRRRLERLNHPCTLDELPPLITAAMNTSISLPCPVRANTPFILTLEDGDCRQGYTDAQGRIPAIAEYGYHRLAFEGADKNATELTLAVAPPRCFSVEDACQENEPRLWALAVQLYALRRDGDGGSGDLYGLARLGQKAAREGADALVISPTHAMFSAEPNHYSPYSPSSRLLHNALVAAPELLFDDQAIHKAKRHSGLEKQLARLEAEALIDWPGVNRAKLAWLRLLYRDFSDDPSSRYAGLRARFDAYRRESGALLENHCRFEALQTHLDEMDWRRWPEEFQDPANPAVATFAEQNADEVGFHAFLQWLVAEGLNSAQRELRGAGMRIGLVADLAVGSNPVGSQSWARKQDMLEGVSIGAPPDLINVLGQNWGLAAFSPQGLVRSGFRSFIDMLRGSFNHVGGLRIDHIMGLMRLWLIPEGESPTQGGYVNFPLDDMLRLVALESWRHKAIVIGEDLGTVAPGFTERLAAQRILGMQVLWFEKEEEDGDSDAFLPARRWSSEATAMTTTHDLATVMGWWSGRDLQWRDRLELLGDSTLEQEISQRETEKRELAKVLNVEEDASTQQVLEAAIAHIGRTPSPLVILPMEDALGLEEQPNLPGTIDEHPNWRRRWSQAQGMLESPQVRRRLEILVRARREAKLNIRTGQESRANQGDQG</sequence>
<comment type="similarity">
    <text evidence="2 10">Belongs to the disproportionating enzyme family.</text>
</comment>
<evidence type="ECO:0000256" key="1">
    <source>
        <dbReference type="ARBA" id="ARBA00000439"/>
    </source>
</evidence>
<dbReference type="PANTHER" id="PTHR32438:SF5">
    <property type="entry name" value="4-ALPHA-GLUCANOTRANSFERASE DPE1, CHLOROPLASTIC_AMYLOPLASTIC"/>
    <property type="match status" value="1"/>
</dbReference>
<accession>A0A5B8SUG8</accession>
<dbReference type="InterPro" id="IPR003385">
    <property type="entry name" value="Glyco_hydro_77"/>
</dbReference>
<gene>
    <name evidence="11" type="primary">malQ</name>
    <name evidence="11" type="ORF">FGL86_11760</name>
</gene>
<evidence type="ECO:0000313" key="12">
    <source>
        <dbReference type="Proteomes" id="UP000321272"/>
    </source>
</evidence>
<evidence type="ECO:0000256" key="7">
    <source>
        <dbReference type="ARBA" id="ARBA00023277"/>
    </source>
</evidence>
<dbReference type="SUPFAM" id="SSF51445">
    <property type="entry name" value="(Trans)glycosidases"/>
    <property type="match status" value="1"/>
</dbReference>
<evidence type="ECO:0000256" key="10">
    <source>
        <dbReference type="RuleBase" id="RU361207"/>
    </source>
</evidence>
<dbReference type="EMBL" id="CP042382">
    <property type="protein sequence ID" value="QEA39677.1"/>
    <property type="molecule type" value="Genomic_DNA"/>
</dbReference>
<dbReference type="GO" id="GO:0005975">
    <property type="term" value="P:carbohydrate metabolic process"/>
    <property type="evidence" value="ECO:0007669"/>
    <property type="project" value="InterPro"/>
</dbReference>
<dbReference type="InterPro" id="IPR017853">
    <property type="entry name" value="GH"/>
</dbReference>
<dbReference type="Pfam" id="PF02446">
    <property type="entry name" value="Glyco_hydro_77"/>
    <property type="match status" value="1"/>
</dbReference>
<evidence type="ECO:0000256" key="6">
    <source>
        <dbReference type="ARBA" id="ARBA00022679"/>
    </source>
</evidence>
<evidence type="ECO:0000256" key="5">
    <source>
        <dbReference type="ARBA" id="ARBA00022676"/>
    </source>
</evidence>
<dbReference type="Proteomes" id="UP000321272">
    <property type="component" value="Chromosome"/>
</dbReference>
<keyword evidence="7 10" id="KW-0119">Carbohydrate metabolism</keyword>
<evidence type="ECO:0000256" key="9">
    <source>
        <dbReference type="ARBA" id="ARBA00031501"/>
    </source>
</evidence>